<comment type="caution">
    <text evidence="3">The sequence shown here is derived from an EMBL/GenBank/DDBJ whole genome shotgun (WGS) entry which is preliminary data.</text>
</comment>
<name>A0A4Z0MTF8_9BACT</name>
<dbReference type="SUPFAM" id="SSF56524">
    <property type="entry name" value="Oxidoreductase molybdopterin-binding domain"/>
    <property type="match status" value="1"/>
</dbReference>
<dbReference type="PANTHER" id="PTHR43032">
    <property type="entry name" value="PROTEIN-METHIONINE-SULFOXIDE REDUCTASE"/>
    <property type="match status" value="1"/>
</dbReference>
<dbReference type="Proteomes" id="UP000298284">
    <property type="component" value="Unassembled WGS sequence"/>
</dbReference>
<evidence type="ECO:0000313" key="4">
    <source>
        <dbReference type="Proteomes" id="UP000298284"/>
    </source>
</evidence>
<evidence type="ECO:0000313" key="3">
    <source>
        <dbReference type="EMBL" id="TGD83103.1"/>
    </source>
</evidence>
<feature type="compositionally biased region" description="Polar residues" evidence="1">
    <location>
        <begin position="1"/>
        <end position="12"/>
    </location>
</feature>
<dbReference type="InterPro" id="IPR036374">
    <property type="entry name" value="OxRdtase_Mopterin-bd_sf"/>
</dbReference>
<gene>
    <name evidence="3" type="ORF">EU557_04805</name>
</gene>
<dbReference type="Gene3D" id="3.90.420.10">
    <property type="entry name" value="Oxidoreductase, molybdopterin-binding domain"/>
    <property type="match status" value="1"/>
</dbReference>
<protein>
    <submittedName>
        <fullName evidence="3">Molybdopterin-binding oxidoreductase</fullName>
    </submittedName>
</protein>
<dbReference type="OrthoDB" id="9778777at2"/>
<organism evidence="3 4">
    <name type="scientific">Hymenobacter wooponensis</name>
    <dbReference type="NCBI Taxonomy" id="1525360"/>
    <lineage>
        <taxon>Bacteria</taxon>
        <taxon>Pseudomonadati</taxon>
        <taxon>Bacteroidota</taxon>
        <taxon>Cytophagia</taxon>
        <taxon>Cytophagales</taxon>
        <taxon>Hymenobacteraceae</taxon>
        <taxon>Hymenobacter</taxon>
    </lineage>
</organism>
<dbReference type="AlphaFoldDB" id="A0A4Z0MTF8"/>
<dbReference type="Pfam" id="PF00174">
    <property type="entry name" value="Oxidored_molyb"/>
    <property type="match status" value="1"/>
</dbReference>
<dbReference type="EMBL" id="SRKZ01000001">
    <property type="protein sequence ID" value="TGD83103.1"/>
    <property type="molecule type" value="Genomic_DNA"/>
</dbReference>
<feature type="domain" description="Oxidoreductase molybdopterin-binding" evidence="2">
    <location>
        <begin position="104"/>
        <end position="255"/>
    </location>
</feature>
<keyword evidence="4" id="KW-1185">Reference proteome</keyword>
<evidence type="ECO:0000256" key="1">
    <source>
        <dbReference type="SAM" id="MobiDB-lite"/>
    </source>
</evidence>
<dbReference type="RefSeq" id="WP_135529255.1">
    <property type="nucleotide sequence ID" value="NZ_SRKZ01000001.1"/>
</dbReference>
<reference evidence="3 4" key="1">
    <citation type="submission" date="2019-04" db="EMBL/GenBank/DDBJ databases">
        <authorList>
            <person name="Feng G."/>
            <person name="Zhang J."/>
            <person name="Zhu H."/>
        </authorList>
    </citation>
    <scope>NUCLEOTIDE SEQUENCE [LARGE SCALE GENOMIC DNA]</scope>
    <source>
        <strain evidence="3 4">JCM 19491</strain>
    </source>
</reference>
<sequence>MADSTPLPSSEAPNDAAVEREATRRSRRSFLLLAATGLAGLGGWRWLVSRPTDDGVPWPLRRVLDANGQLAQEYFSNAHLAPVFPKAQARAPRVNGDIGLRSALDAAAWRLRVLGYAPAGPARAQEFTLADIQALPRVEMTTELKCIEGWSVVVSWAGARLSDFLQRYPLATDPRRSGLAPYVSLFTPDEQYYVGLDIESALHPQTLLCYEMNGQPLTPEHGAPLRLVTPLKYGIKHLKRIGTIAFLHQRPADYWAEQGYDWHAGH</sequence>
<proteinExistence type="predicted"/>
<evidence type="ECO:0000259" key="2">
    <source>
        <dbReference type="Pfam" id="PF00174"/>
    </source>
</evidence>
<dbReference type="InterPro" id="IPR000572">
    <property type="entry name" value="OxRdtase_Mopterin-bd_dom"/>
</dbReference>
<accession>A0A4Z0MTF8</accession>
<feature type="region of interest" description="Disordered" evidence="1">
    <location>
        <begin position="1"/>
        <end position="21"/>
    </location>
</feature>